<evidence type="ECO:0000313" key="4">
    <source>
        <dbReference type="EMBL" id="JAS14867.1"/>
    </source>
</evidence>
<sequence length="289" mass="32380">MAVRVINDESHFQSELASSSTKLVVVDFTATWCMPCQRISPIFEQLAIKYNEAVFLKVDVDRCQETAAAQEVSVMPTFIFYRNRTKLARIQGANPTALEDKIKQFYGALDEAENPLPGLQKGIYMDLTPFIMTSQCEALNESDTHPFAHCLTNTEGQYLESDCDEQLILSFTFTQAVKIHSIKVKGPAGNGPKTIKLFINQPNTLDFDSASVNQAVQEITLTENELQGIPVGLRFVKFQNVQNLQIFIEDNQSAEDTTRIDYLQLIGTPIVTTNMNDFKRVTGKKGEAH</sequence>
<dbReference type="InterPro" id="IPR010400">
    <property type="entry name" value="PITH_dom"/>
</dbReference>
<dbReference type="Pfam" id="PF00085">
    <property type="entry name" value="Thioredoxin"/>
    <property type="match status" value="1"/>
</dbReference>
<dbReference type="CDD" id="cd02947">
    <property type="entry name" value="TRX_family"/>
    <property type="match status" value="1"/>
</dbReference>
<dbReference type="InterPro" id="IPR013766">
    <property type="entry name" value="Thioredoxin_domain"/>
</dbReference>
<evidence type="ECO:0000259" key="2">
    <source>
        <dbReference type="PROSITE" id="PS51352"/>
    </source>
</evidence>
<name>A0A1B6CN15_9HEMI</name>
<dbReference type="SUPFAM" id="SSF49785">
    <property type="entry name" value="Galactose-binding domain-like"/>
    <property type="match status" value="1"/>
</dbReference>
<feature type="domain" description="PITH" evidence="3">
    <location>
        <begin position="116"/>
        <end position="285"/>
    </location>
</feature>
<feature type="domain" description="Thioredoxin" evidence="2">
    <location>
        <begin position="1"/>
        <end position="107"/>
    </location>
</feature>
<reference evidence="4" key="1">
    <citation type="submission" date="2015-12" db="EMBL/GenBank/DDBJ databases">
        <title>De novo transcriptome assembly of four potential Pierce s Disease insect vectors from Arizona vineyards.</title>
        <authorList>
            <person name="Tassone E.E."/>
        </authorList>
    </citation>
    <scope>NUCLEOTIDE SEQUENCE</scope>
</reference>
<dbReference type="EMBL" id="GEDC01022431">
    <property type="protein sequence ID" value="JAS14867.1"/>
    <property type="molecule type" value="Transcribed_RNA"/>
</dbReference>
<organism evidence="4">
    <name type="scientific">Clastoptera arizonana</name>
    <name type="common">Arizona spittle bug</name>
    <dbReference type="NCBI Taxonomy" id="38151"/>
    <lineage>
        <taxon>Eukaryota</taxon>
        <taxon>Metazoa</taxon>
        <taxon>Ecdysozoa</taxon>
        <taxon>Arthropoda</taxon>
        <taxon>Hexapoda</taxon>
        <taxon>Insecta</taxon>
        <taxon>Pterygota</taxon>
        <taxon>Neoptera</taxon>
        <taxon>Paraneoptera</taxon>
        <taxon>Hemiptera</taxon>
        <taxon>Auchenorrhyncha</taxon>
        <taxon>Cercopoidea</taxon>
        <taxon>Clastopteridae</taxon>
        <taxon>Clastoptera</taxon>
    </lineage>
</organism>
<dbReference type="PROSITE" id="PS51352">
    <property type="entry name" value="THIOREDOXIN_2"/>
    <property type="match status" value="1"/>
</dbReference>
<dbReference type="InterPro" id="IPR008979">
    <property type="entry name" value="Galactose-bd-like_sf"/>
</dbReference>
<accession>A0A1B6CN15</accession>
<dbReference type="FunFam" id="3.40.30.10:FF:000245">
    <property type="entry name" value="Thioredoxin"/>
    <property type="match status" value="1"/>
</dbReference>
<dbReference type="PANTHER" id="PTHR46115">
    <property type="entry name" value="THIOREDOXIN-LIKE PROTEIN 1"/>
    <property type="match status" value="1"/>
</dbReference>
<evidence type="ECO:0000259" key="3">
    <source>
        <dbReference type="PROSITE" id="PS51532"/>
    </source>
</evidence>
<keyword evidence="1" id="KW-1015">Disulfide bond</keyword>
<gene>
    <name evidence="4" type="ORF">g.2308</name>
</gene>
<evidence type="ECO:0000256" key="1">
    <source>
        <dbReference type="ARBA" id="ARBA00023157"/>
    </source>
</evidence>
<dbReference type="PROSITE" id="PS51532">
    <property type="entry name" value="PITH"/>
    <property type="match status" value="1"/>
</dbReference>
<dbReference type="Pfam" id="PF06201">
    <property type="entry name" value="PITH"/>
    <property type="match status" value="1"/>
</dbReference>
<dbReference type="Gene3D" id="3.40.30.10">
    <property type="entry name" value="Glutaredoxin"/>
    <property type="match status" value="1"/>
</dbReference>
<dbReference type="GO" id="GO:0005737">
    <property type="term" value="C:cytoplasm"/>
    <property type="evidence" value="ECO:0007669"/>
    <property type="project" value="UniProtKB-ARBA"/>
</dbReference>
<evidence type="ECO:0008006" key="5">
    <source>
        <dbReference type="Google" id="ProtNLM"/>
    </source>
</evidence>
<dbReference type="Gene3D" id="2.60.120.470">
    <property type="entry name" value="PITH domain"/>
    <property type="match status" value="1"/>
</dbReference>
<dbReference type="InterPro" id="IPR036249">
    <property type="entry name" value="Thioredoxin-like_sf"/>
</dbReference>
<dbReference type="InterPro" id="IPR037047">
    <property type="entry name" value="PITH_dom_sf"/>
</dbReference>
<dbReference type="SUPFAM" id="SSF52833">
    <property type="entry name" value="Thioredoxin-like"/>
    <property type="match status" value="1"/>
</dbReference>
<dbReference type="AlphaFoldDB" id="A0A1B6CN15"/>
<proteinExistence type="predicted"/>
<protein>
    <recommendedName>
        <fullName evidence="5">Thioredoxin domain-containing protein</fullName>
    </recommendedName>
</protein>